<sequence length="202" mass="23071">MSAVEAAEQAATRPTNYFYQGDWPGGDYTFFQTAWIVDDLFAAMRRWTTVYGVGPFLVLPKRSQLVDYRGEEIELEIQLAVSQSGPVQLELIQQFSDRPSVYREIFGDRPGGFHHVCTISKAFEETKAHYESLGYPSIARIKGPMKVEYFDTFKDFGHITELAEYSPEFFGAHVRNAEICKTWDGTDPIRMLTRGGYRLPES</sequence>
<organism evidence="1 2">
    <name type="scientific">Sphingomonas immobilis</name>
    <dbReference type="NCBI Taxonomy" id="3063997"/>
    <lineage>
        <taxon>Bacteria</taxon>
        <taxon>Pseudomonadati</taxon>
        <taxon>Pseudomonadota</taxon>
        <taxon>Alphaproteobacteria</taxon>
        <taxon>Sphingomonadales</taxon>
        <taxon>Sphingomonadaceae</taxon>
        <taxon>Sphingomonas</taxon>
    </lineage>
</organism>
<comment type="caution">
    <text evidence="1">The sequence shown here is derived from an EMBL/GenBank/DDBJ whole genome shotgun (WGS) entry which is preliminary data.</text>
</comment>
<dbReference type="EMBL" id="JAUQSZ010000003">
    <property type="protein sequence ID" value="MDO7841711.1"/>
    <property type="molecule type" value="Genomic_DNA"/>
</dbReference>
<accession>A0ABT8ZVW6</accession>
<dbReference type="InterPro" id="IPR029068">
    <property type="entry name" value="Glyas_Bleomycin-R_OHBP_Dase"/>
</dbReference>
<protein>
    <submittedName>
        <fullName evidence="1">VOC family protein</fullName>
    </submittedName>
</protein>
<reference evidence="1" key="1">
    <citation type="submission" date="2023-07" db="EMBL/GenBank/DDBJ databases">
        <authorList>
            <person name="Kim M.K."/>
        </authorList>
    </citation>
    <scope>NUCLEOTIDE SEQUENCE</scope>
    <source>
        <strain evidence="1">CA1-15</strain>
    </source>
</reference>
<name>A0ABT8ZVW6_9SPHN</name>
<evidence type="ECO:0000313" key="2">
    <source>
        <dbReference type="Proteomes" id="UP001176468"/>
    </source>
</evidence>
<dbReference type="Pfam" id="PF13669">
    <property type="entry name" value="Glyoxalase_4"/>
    <property type="match status" value="1"/>
</dbReference>
<dbReference type="Proteomes" id="UP001176468">
    <property type="component" value="Unassembled WGS sequence"/>
</dbReference>
<keyword evidence="2" id="KW-1185">Reference proteome</keyword>
<gene>
    <name evidence="1" type="ORF">Q5H94_05185</name>
</gene>
<dbReference type="SUPFAM" id="SSF54593">
    <property type="entry name" value="Glyoxalase/Bleomycin resistance protein/Dihydroxybiphenyl dioxygenase"/>
    <property type="match status" value="1"/>
</dbReference>
<dbReference type="RefSeq" id="WP_304560179.1">
    <property type="nucleotide sequence ID" value="NZ_JAUQSZ010000003.1"/>
</dbReference>
<evidence type="ECO:0000313" key="1">
    <source>
        <dbReference type="EMBL" id="MDO7841711.1"/>
    </source>
</evidence>
<proteinExistence type="predicted"/>
<dbReference type="Gene3D" id="3.10.180.10">
    <property type="entry name" value="2,3-Dihydroxybiphenyl 1,2-Dioxygenase, domain 1"/>
    <property type="match status" value="1"/>
</dbReference>